<gene>
    <name evidence="3" type="ORF">MBEHAL_1100</name>
</gene>
<dbReference type="InterPro" id="IPR002035">
    <property type="entry name" value="VWF_A"/>
</dbReference>
<evidence type="ECO:0000256" key="1">
    <source>
        <dbReference type="SAM" id="Phobius"/>
    </source>
</evidence>
<dbReference type="PROSITE" id="PS50234">
    <property type="entry name" value="VWFA"/>
    <property type="match status" value="1"/>
</dbReference>
<sequence>MTVTLGGVTLGLATPLALVAIPVALVALWALVFARADGTAARRSRWALFASRAAIVALLLCAAAGPYTVTSAETAGDPHVTLLTDRSDSMNVTEPVTGLTDAIEREGVPVTTATIGDGTRSRIGDGIAANLRSNGSVVAVSDGRVTGGRSLASAAELARSLNATISAVDVAPNRTERDVRVSGPSKTSVGVENSFLASVAGVETDASPVTLHVAVDGEEVLTRTLDDGSGDVSFSHTFQTTGSHRVTARIESDDAFDENDVFRRSVSVVDRPRVLYVSRGDYPLLDYLRTVYDVRTASSVPADLSPYYAVVTQNLPASALGHTEALQRFVIDGGGLVVAGGDRAFENGGYGRHAFGSLLPVSTGESGGSSANVVLAIDVSGSARSGLGTQKAIALDVLSQLGDGNRVGVVAFNDQAYRVADLRTLGNARADTRDLIQRLTSGGGTDIAAGLRGAGDMLGEKRGSVILVSDGFSNRGAATNAAATLGDAGTRVISVGVGQTTDEQTLRRIADASGGTYYHADETNRLSLQFGDSAHRYQGSGLTVVDPDAFATAGVTLRSNPGRSNAVSVKPGADYLVATGDGTPAVASWNYGLGRVLTVTTYGADGGLDGLLSRPDSLLVTKSVNYVIGDPERKRSGVTDVPDTRVGEPTTVTYRGSSRPSVDGLTFRAAGDGVYRAEVTPTRPGYATVLNATYAANYPAEYGAFGPSAALSSAVSATGGRTFEPDDAAAIASFAREQSTRVRQIRQRWDWLCLLGALLVLGCEIVVRRVLVYRGATTNRGGLP</sequence>
<comment type="caution">
    <text evidence="3">The sequence shown here is derived from an EMBL/GenBank/DDBJ whole genome shotgun (WGS) entry which is preliminary data.</text>
</comment>
<dbReference type="SUPFAM" id="SSF53300">
    <property type="entry name" value="vWA-like"/>
    <property type="match status" value="1"/>
</dbReference>
<keyword evidence="1" id="KW-0812">Transmembrane</keyword>
<organism evidence="3 4">
    <name type="scientific">Halarchaeum acidiphilum MH1-52-1</name>
    <dbReference type="NCBI Taxonomy" id="1261545"/>
    <lineage>
        <taxon>Archaea</taxon>
        <taxon>Methanobacteriati</taxon>
        <taxon>Methanobacteriota</taxon>
        <taxon>Stenosarchaea group</taxon>
        <taxon>Halobacteria</taxon>
        <taxon>Halobacteriales</taxon>
        <taxon>Halobacteriaceae</taxon>
    </lineage>
</organism>
<dbReference type="Gene3D" id="3.40.50.410">
    <property type="entry name" value="von Willebrand factor, type A domain"/>
    <property type="match status" value="1"/>
</dbReference>
<dbReference type="eggNOG" id="arCOG02907">
    <property type="taxonomic scope" value="Archaea"/>
</dbReference>
<evidence type="ECO:0000313" key="3">
    <source>
        <dbReference type="EMBL" id="GAD52340.1"/>
    </source>
</evidence>
<dbReference type="AlphaFoldDB" id="U2YTL9"/>
<dbReference type="InterPro" id="IPR029062">
    <property type="entry name" value="Class_I_gatase-like"/>
</dbReference>
<keyword evidence="4" id="KW-1185">Reference proteome</keyword>
<evidence type="ECO:0000259" key="2">
    <source>
        <dbReference type="PROSITE" id="PS50234"/>
    </source>
</evidence>
<keyword evidence="1" id="KW-0472">Membrane</keyword>
<keyword evidence="1" id="KW-1133">Transmembrane helix</keyword>
<dbReference type="SMART" id="SM00327">
    <property type="entry name" value="VWA"/>
    <property type="match status" value="1"/>
</dbReference>
<feature type="domain" description="VWFA" evidence="2">
    <location>
        <begin position="372"/>
        <end position="534"/>
    </location>
</feature>
<dbReference type="CDD" id="cd00198">
    <property type="entry name" value="vWFA"/>
    <property type="match status" value="1"/>
</dbReference>
<dbReference type="OrthoDB" id="147382at2157"/>
<dbReference type="Pfam" id="PF00092">
    <property type="entry name" value="VWA"/>
    <property type="match status" value="1"/>
</dbReference>
<proteinExistence type="predicted"/>
<dbReference type="RefSeq" id="WP_021780026.1">
    <property type="nucleotide sequence ID" value="NZ_BATA01000020.1"/>
</dbReference>
<dbReference type="PANTHER" id="PTHR37947:SF1">
    <property type="entry name" value="BLL2462 PROTEIN"/>
    <property type="match status" value="1"/>
</dbReference>
<dbReference type="PANTHER" id="PTHR37947">
    <property type="entry name" value="BLL2462 PROTEIN"/>
    <property type="match status" value="1"/>
</dbReference>
<name>U2YTL9_9EURY</name>
<evidence type="ECO:0000313" key="4">
    <source>
        <dbReference type="Proteomes" id="UP000016986"/>
    </source>
</evidence>
<dbReference type="SUPFAM" id="SSF52317">
    <property type="entry name" value="Class I glutamine amidotransferase-like"/>
    <property type="match status" value="1"/>
</dbReference>
<reference evidence="3 4" key="1">
    <citation type="submission" date="2013-09" db="EMBL/GenBank/DDBJ databases">
        <title>Whole genome sequencing of Halarchaeum acidiphilum strain MH1-52-1.</title>
        <authorList>
            <person name="Shimane Y."/>
            <person name="Minegishi H."/>
            <person name="Nishi S."/>
            <person name="Echigo A."/>
            <person name="Shuto A."/>
            <person name="Konishi M."/>
            <person name="Ito T."/>
            <person name="Ohkuma M."/>
            <person name="Ohta Y."/>
            <person name="Nagano Y."/>
            <person name="Tsubouchi T."/>
            <person name="Mori K."/>
            <person name="Usui K."/>
            <person name="Kamekura M."/>
            <person name="Usami R."/>
            <person name="Takaki Y."/>
            <person name="Hatada Y."/>
        </authorList>
    </citation>
    <scope>NUCLEOTIDE SEQUENCE [LARGE SCALE GENOMIC DNA]</scope>
    <source>
        <strain evidence="3 4">JCM 16109</strain>
    </source>
</reference>
<feature type="transmembrane region" description="Helical" evidence="1">
    <location>
        <begin position="46"/>
        <end position="67"/>
    </location>
</feature>
<dbReference type="EMBL" id="BATA01000020">
    <property type="protein sequence ID" value="GAD52340.1"/>
    <property type="molecule type" value="Genomic_DNA"/>
</dbReference>
<feature type="transmembrane region" description="Helical" evidence="1">
    <location>
        <begin position="12"/>
        <end position="34"/>
    </location>
</feature>
<dbReference type="InterPro" id="IPR036465">
    <property type="entry name" value="vWFA_dom_sf"/>
</dbReference>
<protein>
    <recommendedName>
        <fullName evidence="2">VWFA domain-containing protein</fullName>
    </recommendedName>
</protein>
<accession>U2YTL9</accession>
<dbReference type="Proteomes" id="UP000016986">
    <property type="component" value="Unassembled WGS sequence"/>
</dbReference>